<feature type="domain" description="Tetrapyrrole methylase" evidence="3">
    <location>
        <begin position="4"/>
        <end position="35"/>
    </location>
</feature>
<evidence type="ECO:0000259" key="3">
    <source>
        <dbReference type="Pfam" id="PF00590"/>
    </source>
</evidence>
<dbReference type="InterPro" id="IPR000878">
    <property type="entry name" value="4pyrrol_Mease"/>
</dbReference>
<gene>
    <name evidence="4" type="ORF">METZ01_LOCUS293884</name>
</gene>
<comment type="pathway">
    <text evidence="1">Cofactor biosynthesis; adenosylcobalamin biosynthesis.</text>
</comment>
<organism evidence="4">
    <name type="scientific">marine metagenome</name>
    <dbReference type="NCBI Taxonomy" id="408172"/>
    <lineage>
        <taxon>unclassified sequences</taxon>
        <taxon>metagenomes</taxon>
        <taxon>ecological metagenomes</taxon>
    </lineage>
</organism>
<dbReference type="PANTHER" id="PTHR43467:SF2">
    <property type="entry name" value="COBALT-PRECORRIN-2 C(20)-METHYLTRANSFERASE"/>
    <property type="match status" value="1"/>
</dbReference>
<dbReference type="InterPro" id="IPR035996">
    <property type="entry name" value="4pyrrol_Methylase_sf"/>
</dbReference>
<dbReference type="EMBL" id="UINC01089713">
    <property type="protein sequence ID" value="SVC41030.1"/>
    <property type="molecule type" value="Genomic_DNA"/>
</dbReference>
<proteinExistence type="predicted"/>
<dbReference type="AlphaFoldDB" id="A0A382LWP4"/>
<dbReference type="GO" id="GO:0008168">
    <property type="term" value="F:methyltransferase activity"/>
    <property type="evidence" value="ECO:0007669"/>
    <property type="project" value="InterPro"/>
</dbReference>
<evidence type="ECO:0000256" key="2">
    <source>
        <dbReference type="ARBA" id="ARBA00022573"/>
    </source>
</evidence>
<sequence length="36" mass="3575">MAELVCVGCGPGDPELLTVKAVNAINAADTIMCPAS</sequence>
<name>A0A382LWP4_9ZZZZ</name>
<dbReference type="InterPro" id="IPR014777">
    <property type="entry name" value="4pyrrole_Mease_sub1"/>
</dbReference>
<dbReference type="PANTHER" id="PTHR43467">
    <property type="entry name" value="COBALT-PRECORRIN-2 C(20)-METHYLTRANSFERASE"/>
    <property type="match status" value="1"/>
</dbReference>
<feature type="non-terminal residue" evidence="4">
    <location>
        <position position="36"/>
    </location>
</feature>
<keyword evidence="2" id="KW-0169">Cobalamin biosynthesis</keyword>
<dbReference type="SUPFAM" id="SSF53790">
    <property type="entry name" value="Tetrapyrrole methylase"/>
    <property type="match status" value="1"/>
</dbReference>
<dbReference type="GO" id="GO:0009236">
    <property type="term" value="P:cobalamin biosynthetic process"/>
    <property type="evidence" value="ECO:0007669"/>
    <property type="project" value="UniProtKB-KW"/>
</dbReference>
<dbReference type="Pfam" id="PF00590">
    <property type="entry name" value="TP_methylase"/>
    <property type="match status" value="1"/>
</dbReference>
<dbReference type="Gene3D" id="3.40.1010.10">
    <property type="entry name" value="Cobalt-precorrin-4 Transmethylase, Domain 1"/>
    <property type="match status" value="1"/>
</dbReference>
<protein>
    <recommendedName>
        <fullName evidence="3">Tetrapyrrole methylase domain-containing protein</fullName>
    </recommendedName>
</protein>
<evidence type="ECO:0000313" key="4">
    <source>
        <dbReference type="EMBL" id="SVC41030.1"/>
    </source>
</evidence>
<reference evidence="4" key="1">
    <citation type="submission" date="2018-05" db="EMBL/GenBank/DDBJ databases">
        <authorList>
            <person name="Lanie J.A."/>
            <person name="Ng W.-L."/>
            <person name="Kazmierczak K.M."/>
            <person name="Andrzejewski T.M."/>
            <person name="Davidsen T.M."/>
            <person name="Wayne K.J."/>
            <person name="Tettelin H."/>
            <person name="Glass J.I."/>
            <person name="Rusch D."/>
            <person name="Podicherti R."/>
            <person name="Tsui H.-C.T."/>
            <person name="Winkler M.E."/>
        </authorList>
    </citation>
    <scope>NUCLEOTIDE SEQUENCE</scope>
</reference>
<evidence type="ECO:0000256" key="1">
    <source>
        <dbReference type="ARBA" id="ARBA00004953"/>
    </source>
</evidence>
<accession>A0A382LWP4</accession>